<dbReference type="OrthoDB" id="6079484at2759"/>
<proteinExistence type="predicted"/>
<dbReference type="CDD" id="cd00303">
    <property type="entry name" value="retropepsin_like"/>
    <property type="match status" value="1"/>
</dbReference>
<evidence type="ECO:0000256" key="1">
    <source>
        <dbReference type="SAM" id="MobiDB-lite"/>
    </source>
</evidence>
<sequence length="388" mass="42541">MANPDSGAAINAMSMVIARTLGLKVDPIDEEVVLANGNVARCCGITRTWCRFGKTYDTEADEFHCAFYVFRRLASPLIMCRTFLLETKTITTFRQRLVRLRALMPIIPIIGALGGTEDRFLCSVDGHDVEALPDSGADVDVISLRYAESHGFRIEPSDRWVMFADRTVRKVSGTATLQLTVGHGAGKIDASISRSNSSIGSGSPSTEAVPDATPVDVGGGKSTSSMPKRRTASVRPIIESTFYVLKDINVDVIVGTDSLETLEVYTRHSAALIKHTVAGNEHQGAALNRIVLLSSIERRLRQISRSWVLRMQKKQPKPAVSSISFQQLLIDADAEELARRETNAERLATLGGAERSIAEEEERRRQEDYARYRTMLVGALDVSSASGR</sequence>
<evidence type="ECO:0000313" key="3">
    <source>
        <dbReference type="Proteomes" id="UP000799324"/>
    </source>
</evidence>
<dbReference type="AlphaFoldDB" id="A0A6A6T4V8"/>
<evidence type="ECO:0000313" key="2">
    <source>
        <dbReference type="EMBL" id="KAF2653848.1"/>
    </source>
</evidence>
<dbReference type="InterPro" id="IPR021109">
    <property type="entry name" value="Peptidase_aspartic_dom_sf"/>
</dbReference>
<dbReference type="Gene3D" id="2.40.70.10">
    <property type="entry name" value="Acid Proteases"/>
    <property type="match status" value="2"/>
</dbReference>
<feature type="compositionally biased region" description="Low complexity" evidence="1">
    <location>
        <begin position="192"/>
        <end position="205"/>
    </location>
</feature>
<feature type="region of interest" description="Disordered" evidence="1">
    <location>
        <begin position="192"/>
        <end position="228"/>
    </location>
</feature>
<dbReference type="EMBL" id="MU004374">
    <property type="protein sequence ID" value="KAF2653848.1"/>
    <property type="molecule type" value="Genomic_DNA"/>
</dbReference>
<name>A0A6A6T4V8_9PLEO</name>
<dbReference type="Proteomes" id="UP000799324">
    <property type="component" value="Unassembled WGS sequence"/>
</dbReference>
<gene>
    <name evidence="2" type="ORF">K491DRAFT_759410</name>
</gene>
<keyword evidence="3" id="KW-1185">Reference proteome</keyword>
<accession>A0A6A6T4V8</accession>
<organism evidence="2 3">
    <name type="scientific">Lophiostoma macrostomum CBS 122681</name>
    <dbReference type="NCBI Taxonomy" id="1314788"/>
    <lineage>
        <taxon>Eukaryota</taxon>
        <taxon>Fungi</taxon>
        <taxon>Dikarya</taxon>
        <taxon>Ascomycota</taxon>
        <taxon>Pezizomycotina</taxon>
        <taxon>Dothideomycetes</taxon>
        <taxon>Pleosporomycetidae</taxon>
        <taxon>Pleosporales</taxon>
        <taxon>Lophiostomataceae</taxon>
        <taxon>Lophiostoma</taxon>
    </lineage>
</organism>
<reference evidence="2" key="1">
    <citation type="journal article" date="2020" name="Stud. Mycol.">
        <title>101 Dothideomycetes genomes: a test case for predicting lifestyles and emergence of pathogens.</title>
        <authorList>
            <person name="Haridas S."/>
            <person name="Albert R."/>
            <person name="Binder M."/>
            <person name="Bloem J."/>
            <person name="Labutti K."/>
            <person name="Salamov A."/>
            <person name="Andreopoulos B."/>
            <person name="Baker S."/>
            <person name="Barry K."/>
            <person name="Bills G."/>
            <person name="Bluhm B."/>
            <person name="Cannon C."/>
            <person name="Castanera R."/>
            <person name="Culley D."/>
            <person name="Daum C."/>
            <person name="Ezra D."/>
            <person name="Gonzalez J."/>
            <person name="Henrissat B."/>
            <person name="Kuo A."/>
            <person name="Liang C."/>
            <person name="Lipzen A."/>
            <person name="Lutzoni F."/>
            <person name="Magnuson J."/>
            <person name="Mondo S."/>
            <person name="Nolan M."/>
            <person name="Ohm R."/>
            <person name="Pangilinan J."/>
            <person name="Park H.-J."/>
            <person name="Ramirez L."/>
            <person name="Alfaro M."/>
            <person name="Sun H."/>
            <person name="Tritt A."/>
            <person name="Yoshinaga Y."/>
            <person name="Zwiers L.-H."/>
            <person name="Turgeon B."/>
            <person name="Goodwin S."/>
            <person name="Spatafora J."/>
            <person name="Crous P."/>
            <person name="Grigoriev I."/>
        </authorList>
    </citation>
    <scope>NUCLEOTIDE SEQUENCE</scope>
    <source>
        <strain evidence="2">CBS 122681</strain>
    </source>
</reference>
<protein>
    <submittedName>
        <fullName evidence="2">Uncharacterized protein</fullName>
    </submittedName>
</protein>